<gene>
    <name evidence="2" type="ORF">Cadr_000031213</name>
</gene>
<evidence type="ECO:0000313" key="2">
    <source>
        <dbReference type="EMBL" id="KAB1251211.1"/>
    </source>
</evidence>
<name>A0A5N4BX64_CAMDR</name>
<protein>
    <submittedName>
        <fullName evidence="2">Uncharacterized protein</fullName>
    </submittedName>
</protein>
<dbReference type="Proteomes" id="UP000299084">
    <property type="component" value="Unassembled WGS sequence"/>
</dbReference>
<comment type="caution">
    <text evidence="2">The sequence shown here is derived from an EMBL/GenBank/DDBJ whole genome shotgun (WGS) entry which is preliminary data.</text>
</comment>
<feature type="region of interest" description="Disordered" evidence="1">
    <location>
        <begin position="13"/>
        <end position="34"/>
    </location>
</feature>
<dbReference type="AlphaFoldDB" id="A0A5N4BX64"/>
<organism evidence="2 3">
    <name type="scientific">Camelus dromedarius</name>
    <name type="common">Dromedary</name>
    <name type="synonym">Arabian camel</name>
    <dbReference type="NCBI Taxonomy" id="9838"/>
    <lineage>
        <taxon>Eukaryota</taxon>
        <taxon>Metazoa</taxon>
        <taxon>Chordata</taxon>
        <taxon>Craniata</taxon>
        <taxon>Vertebrata</taxon>
        <taxon>Euteleostomi</taxon>
        <taxon>Mammalia</taxon>
        <taxon>Eutheria</taxon>
        <taxon>Laurasiatheria</taxon>
        <taxon>Artiodactyla</taxon>
        <taxon>Tylopoda</taxon>
        <taxon>Camelidae</taxon>
        <taxon>Camelus</taxon>
    </lineage>
</organism>
<dbReference type="EMBL" id="JWIN03000972">
    <property type="protein sequence ID" value="KAB1251211.1"/>
    <property type="molecule type" value="Genomic_DNA"/>
</dbReference>
<reference evidence="2 3" key="1">
    <citation type="journal article" date="2019" name="Mol. Ecol. Resour.">
        <title>Improving Illumina assemblies with Hi-C and long reads: an example with the North African dromedary.</title>
        <authorList>
            <person name="Elbers J.P."/>
            <person name="Rogers M.F."/>
            <person name="Perelman P.L."/>
            <person name="Proskuryakova A.A."/>
            <person name="Serdyukova N.A."/>
            <person name="Johnson W.E."/>
            <person name="Horin P."/>
            <person name="Corander J."/>
            <person name="Murphy D."/>
            <person name="Burger P.A."/>
        </authorList>
    </citation>
    <scope>NUCLEOTIDE SEQUENCE [LARGE SCALE GENOMIC DNA]</scope>
    <source>
        <strain evidence="2">Drom800</strain>
        <tissue evidence="2">Blood</tissue>
    </source>
</reference>
<feature type="compositionally biased region" description="Polar residues" evidence="1">
    <location>
        <begin position="17"/>
        <end position="34"/>
    </location>
</feature>
<accession>A0A5N4BX64</accession>
<sequence length="34" mass="3452">AQAVGLPSPALNLFAGTAQSGQPRGLQTRSPKTM</sequence>
<keyword evidence="3" id="KW-1185">Reference proteome</keyword>
<proteinExistence type="predicted"/>
<feature type="non-terminal residue" evidence="2">
    <location>
        <position position="1"/>
    </location>
</feature>
<evidence type="ECO:0000313" key="3">
    <source>
        <dbReference type="Proteomes" id="UP000299084"/>
    </source>
</evidence>
<evidence type="ECO:0000256" key="1">
    <source>
        <dbReference type="SAM" id="MobiDB-lite"/>
    </source>
</evidence>
<feature type="non-terminal residue" evidence="2">
    <location>
        <position position="34"/>
    </location>
</feature>